<evidence type="ECO:0000259" key="8">
    <source>
        <dbReference type="Pfam" id="PF02897"/>
    </source>
</evidence>
<dbReference type="PANTHER" id="PTHR42881">
    <property type="entry name" value="PROLYL ENDOPEPTIDASE"/>
    <property type="match status" value="1"/>
</dbReference>
<dbReference type="InterPro" id="IPR002471">
    <property type="entry name" value="Pept_S9_AS"/>
</dbReference>
<dbReference type="PROSITE" id="PS00708">
    <property type="entry name" value="PRO_ENDOPEP_SER"/>
    <property type="match status" value="1"/>
</dbReference>
<dbReference type="InterPro" id="IPR051167">
    <property type="entry name" value="Prolyl_oligopep/macrocyclase"/>
</dbReference>
<comment type="caution">
    <text evidence="9">The sequence shown here is derived from an EMBL/GenBank/DDBJ whole genome shotgun (WGS) entry which is preliminary data.</text>
</comment>
<dbReference type="EC" id="3.4.21.26" evidence="3"/>
<keyword evidence="10" id="KW-1185">Reference proteome</keyword>
<evidence type="ECO:0000259" key="7">
    <source>
        <dbReference type="Pfam" id="PF00326"/>
    </source>
</evidence>
<evidence type="ECO:0000256" key="1">
    <source>
        <dbReference type="ARBA" id="ARBA00001070"/>
    </source>
</evidence>
<comment type="catalytic activity">
    <reaction evidence="1">
        <text>Hydrolysis of Pro-|-Xaa &gt;&gt; Ala-|-Xaa in oligopeptides.</text>
        <dbReference type="EC" id="3.4.21.26"/>
    </reaction>
</comment>
<dbReference type="RefSeq" id="WP_202874781.1">
    <property type="nucleotide sequence ID" value="NZ_SODF01000002.1"/>
</dbReference>
<evidence type="ECO:0000313" key="10">
    <source>
        <dbReference type="Proteomes" id="UP000295447"/>
    </source>
</evidence>
<evidence type="ECO:0000256" key="2">
    <source>
        <dbReference type="ARBA" id="ARBA00005228"/>
    </source>
</evidence>
<keyword evidence="5" id="KW-0378">Hydrolase</keyword>
<proteinExistence type="inferred from homology"/>
<dbReference type="PRINTS" id="PR00862">
    <property type="entry name" value="PROLIGOPTASE"/>
</dbReference>
<dbReference type="Pfam" id="PF02897">
    <property type="entry name" value="Peptidase_S9_N"/>
    <property type="match status" value="1"/>
</dbReference>
<dbReference type="SUPFAM" id="SSF50993">
    <property type="entry name" value="Peptidase/esterase 'gauge' domain"/>
    <property type="match status" value="1"/>
</dbReference>
<evidence type="ECO:0000256" key="6">
    <source>
        <dbReference type="ARBA" id="ARBA00022825"/>
    </source>
</evidence>
<dbReference type="GO" id="GO:0005829">
    <property type="term" value="C:cytosol"/>
    <property type="evidence" value="ECO:0007669"/>
    <property type="project" value="TreeGrafter"/>
</dbReference>
<dbReference type="Gene3D" id="2.130.10.120">
    <property type="entry name" value="Prolyl oligopeptidase, N-terminal domain"/>
    <property type="match status" value="1"/>
</dbReference>
<reference evidence="9 10" key="1">
    <citation type="submission" date="2019-03" db="EMBL/GenBank/DDBJ databases">
        <title>Genomic Encyclopedia of Type Strains, Phase III (KMG-III): the genomes of soil and plant-associated and newly described type strains.</title>
        <authorList>
            <person name="Whitman W."/>
        </authorList>
    </citation>
    <scope>NUCLEOTIDE SEQUENCE [LARGE SCALE GENOMIC DNA]</scope>
    <source>
        <strain evidence="9 10">VKM Ac-2570</strain>
    </source>
</reference>
<dbReference type="SUPFAM" id="SSF53474">
    <property type="entry name" value="alpha/beta-Hydrolases"/>
    <property type="match status" value="1"/>
</dbReference>
<organism evidence="9 10">
    <name type="scientific">Kribbella kalugense</name>
    <dbReference type="NCBI Taxonomy" id="2512221"/>
    <lineage>
        <taxon>Bacteria</taxon>
        <taxon>Bacillati</taxon>
        <taxon>Actinomycetota</taxon>
        <taxon>Actinomycetes</taxon>
        <taxon>Propionibacteriales</taxon>
        <taxon>Kribbellaceae</taxon>
        <taxon>Kribbella</taxon>
    </lineage>
</organism>
<comment type="similarity">
    <text evidence="2">Belongs to the peptidase S9A family.</text>
</comment>
<keyword evidence="6" id="KW-0720">Serine protease</keyword>
<dbReference type="EMBL" id="SODF01000002">
    <property type="protein sequence ID" value="TDW17504.1"/>
    <property type="molecule type" value="Genomic_DNA"/>
</dbReference>
<dbReference type="Proteomes" id="UP000295447">
    <property type="component" value="Unassembled WGS sequence"/>
</dbReference>
<accession>A0A4V3G724</accession>
<evidence type="ECO:0000256" key="3">
    <source>
        <dbReference type="ARBA" id="ARBA00011897"/>
    </source>
</evidence>
<dbReference type="InterPro" id="IPR002470">
    <property type="entry name" value="Peptidase_S9A"/>
</dbReference>
<dbReference type="InterPro" id="IPR001375">
    <property type="entry name" value="Peptidase_S9_cat"/>
</dbReference>
<feature type="domain" description="Peptidase S9A N-terminal" evidence="8">
    <location>
        <begin position="14"/>
        <end position="371"/>
    </location>
</feature>
<gene>
    <name evidence="9" type="ORF">EV650_4071</name>
</gene>
<dbReference type="GO" id="GO:0004252">
    <property type="term" value="F:serine-type endopeptidase activity"/>
    <property type="evidence" value="ECO:0007669"/>
    <property type="project" value="UniProtKB-EC"/>
</dbReference>
<dbReference type="GO" id="GO:0006508">
    <property type="term" value="P:proteolysis"/>
    <property type="evidence" value="ECO:0007669"/>
    <property type="project" value="UniProtKB-KW"/>
</dbReference>
<evidence type="ECO:0000313" key="9">
    <source>
        <dbReference type="EMBL" id="TDW17504.1"/>
    </source>
</evidence>
<name>A0A4V3G724_9ACTN</name>
<evidence type="ECO:0000256" key="5">
    <source>
        <dbReference type="ARBA" id="ARBA00022801"/>
    </source>
</evidence>
<protein>
    <recommendedName>
        <fullName evidence="3">prolyl oligopeptidase</fullName>
        <ecNumber evidence="3">3.4.21.26</ecNumber>
    </recommendedName>
</protein>
<dbReference type="Gene3D" id="3.40.50.1820">
    <property type="entry name" value="alpha/beta hydrolase"/>
    <property type="match status" value="1"/>
</dbReference>
<evidence type="ECO:0000256" key="4">
    <source>
        <dbReference type="ARBA" id="ARBA00022670"/>
    </source>
</evidence>
<feature type="domain" description="Peptidase S9 prolyl oligopeptidase catalytic" evidence="7">
    <location>
        <begin position="422"/>
        <end position="621"/>
    </location>
</feature>
<dbReference type="AlphaFoldDB" id="A0A4V3G724"/>
<keyword evidence="4" id="KW-0645">Protease</keyword>
<dbReference type="Pfam" id="PF00326">
    <property type="entry name" value="Peptidase_S9"/>
    <property type="match status" value="1"/>
</dbReference>
<dbReference type="InterPro" id="IPR029058">
    <property type="entry name" value="AB_hydrolase_fold"/>
</dbReference>
<dbReference type="InterPro" id="IPR023302">
    <property type="entry name" value="Pept_S9A_N"/>
</dbReference>
<sequence>MIYSVQSYPCAERLSLVEQVHGRTVADPYRRLEDPSAAETQRWQQTQDELWLTYASSLTTRFRWKNRVRQLSDVSSISTPVWRGGRCFTLRRDAGQHPVLFVDETPLLDPKRLDQLDQTGLTTLDAWQPSPDGTKLAFQLSRGGDERSTLSVLDVTTGELIDGPLDGCRYSPVAWLPDGNAFYYVRFRQVRRHELGNPDDTTILASEASYGLEISADGRWLTICTTNDLWFTDLTTGEPPTHLPQDATTIMSVGPDERLYVVTTQDAPTGRICIGDPAEPTVWQDYIRPDAPLTGLAILDDVVLVSTATEITVHDRETGRLQGTVQLPAAGSVGSLSADQNRAWFTYADSVTPPTVYCYDPTTRQTAPWHQQPGTKAEVETHTLTCSPDVELRVIGKPGPRPTILYGYGGFGQSLTPTYSAFALAWVEAGGTFVTATVRGDATRGDGRRHNKQNVFDDFITAAEHLIAEGWTTADQLAICGESNGGLLVAAALTQRPELFAAAVCSAPLTDMVRYELSGLGERWTTEYGSVKDPDDFHTLLSYSPYHRVTEGVKYPAVLLTAFGNDTRVDPLHARKMCAALQHATASQRPVLLRFEADAGHTTGGINLAADMLAFLADQTGLDR</sequence>
<dbReference type="PANTHER" id="PTHR42881:SF2">
    <property type="entry name" value="PROLYL ENDOPEPTIDASE"/>
    <property type="match status" value="1"/>
</dbReference>
<dbReference type="GO" id="GO:0070012">
    <property type="term" value="F:oligopeptidase activity"/>
    <property type="evidence" value="ECO:0007669"/>
    <property type="project" value="TreeGrafter"/>
</dbReference>